<feature type="transmembrane region" description="Helical" evidence="8">
    <location>
        <begin position="6"/>
        <end position="23"/>
    </location>
</feature>
<feature type="transmembrane region" description="Helical" evidence="8">
    <location>
        <begin position="156"/>
        <end position="177"/>
    </location>
</feature>
<reference evidence="10" key="2">
    <citation type="submission" date="2023-01" db="EMBL/GenBank/DDBJ databases">
        <title>Draft genome sequence of Portibacter lacus strain NBRC 108769.</title>
        <authorList>
            <person name="Sun Q."/>
            <person name="Mori K."/>
        </authorList>
    </citation>
    <scope>NUCLEOTIDE SEQUENCE</scope>
    <source>
        <strain evidence="10">NBRC 108769</strain>
    </source>
</reference>
<dbReference type="PROSITE" id="PS51202">
    <property type="entry name" value="RCK_C"/>
    <property type="match status" value="1"/>
</dbReference>
<evidence type="ECO:0000256" key="3">
    <source>
        <dbReference type="ARBA" id="ARBA00022448"/>
    </source>
</evidence>
<keyword evidence="4" id="KW-1003">Cell membrane</keyword>
<dbReference type="SUPFAM" id="SSF116726">
    <property type="entry name" value="TrkA C-terminal domain-like"/>
    <property type="match status" value="2"/>
</dbReference>
<evidence type="ECO:0000256" key="7">
    <source>
        <dbReference type="ARBA" id="ARBA00023136"/>
    </source>
</evidence>
<gene>
    <name evidence="10" type="ORF">GCM10007940_08570</name>
</gene>
<dbReference type="EMBL" id="BSOH01000005">
    <property type="protein sequence ID" value="GLR16242.1"/>
    <property type="molecule type" value="Genomic_DNA"/>
</dbReference>
<evidence type="ECO:0000313" key="11">
    <source>
        <dbReference type="Proteomes" id="UP001156666"/>
    </source>
</evidence>
<dbReference type="Gene3D" id="3.30.70.1450">
    <property type="entry name" value="Regulator of K+ conductance, C-terminal domain"/>
    <property type="match status" value="1"/>
</dbReference>
<evidence type="ECO:0000259" key="9">
    <source>
        <dbReference type="PROSITE" id="PS51202"/>
    </source>
</evidence>
<dbReference type="InterPro" id="IPR006037">
    <property type="entry name" value="RCK_C"/>
</dbReference>
<dbReference type="GO" id="GO:0005886">
    <property type="term" value="C:plasma membrane"/>
    <property type="evidence" value="ECO:0007669"/>
    <property type="project" value="UniProtKB-SubCell"/>
</dbReference>
<reference evidence="10" key="1">
    <citation type="journal article" date="2014" name="Int. J. Syst. Evol. Microbiol.">
        <title>Complete genome sequence of Corynebacterium casei LMG S-19264T (=DSM 44701T), isolated from a smear-ripened cheese.</title>
        <authorList>
            <consortium name="US DOE Joint Genome Institute (JGI-PGF)"/>
            <person name="Walter F."/>
            <person name="Albersmeier A."/>
            <person name="Kalinowski J."/>
            <person name="Ruckert C."/>
        </authorList>
    </citation>
    <scope>NUCLEOTIDE SEQUENCE</scope>
    <source>
        <strain evidence="10">NBRC 108769</strain>
    </source>
</reference>
<feature type="transmembrane region" description="Helical" evidence="8">
    <location>
        <begin position="518"/>
        <end position="542"/>
    </location>
</feature>
<sequence>MKIFVENPLLLLFIVAAIGYAIGNIKVKGINFGVSGVLFVGLFFGALNPEIKIPQIIVLLGLVVFVYTVGLQSATGFFRAFKLRGFKDMIFIACMLIISAILVYGVYHFLDLDKAMAAGIFAGATTNTPALASIIDIINNKVTDPTLASLYNENVVVGYSIAYPMAIIGILFSLVVFQKIFKVNFKEEAKKLKRDYPVERNTTNASVIIANPDIYGKSIRDLMKKYSWNIVFGRIKSSDVTSLTSWNTILNEGDEIMIVGDEEDLEGVIPILGHENEHKISFETSQYTQRRIFVSNPKVAGKSIASLNLTEHYNMIVTRVRRGDIDLIASNDTVIEMGDRVRIVCQRKDVEEISTIFGDSYDQISHVNLFSFGLGITIGLLIGMLEISFPGGFTFSLGYAGGPLVVSIILGGLRRTGPILWVLPYSANLTLRQFSLILLLAGIGINSGNSFISTFSSGNGLQIFGASLLVVIVSTALLLIIGYRILKIPFSILSGMAANQPAVLDFANDRAGNKLPNIGYTTILPVALILKILIAQFLFTFLT</sequence>
<dbReference type="PANTHER" id="PTHR30445">
    <property type="entry name" value="K(+)_H(+) ANTIPORTER SUBUNIT KHTT"/>
    <property type="match status" value="1"/>
</dbReference>
<dbReference type="InterPro" id="IPR050144">
    <property type="entry name" value="AAE_transporter"/>
</dbReference>
<feature type="transmembrane region" description="Helical" evidence="8">
    <location>
        <begin position="367"/>
        <end position="387"/>
    </location>
</feature>
<organism evidence="10 11">
    <name type="scientific">Portibacter lacus</name>
    <dbReference type="NCBI Taxonomy" id="1099794"/>
    <lineage>
        <taxon>Bacteria</taxon>
        <taxon>Pseudomonadati</taxon>
        <taxon>Bacteroidota</taxon>
        <taxon>Saprospiria</taxon>
        <taxon>Saprospirales</taxon>
        <taxon>Haliscomenobacteraceae</taxon>
        <taxon>Portibacter</taxon>
    </lineage>
</organism>
<dbReference type="Proteomes" id="UP001156666">
    <property type="component" value="Unassembled WGS sequence"/>
</dbReference>
<feature type="transmembrane region" description="Helical" evidence="8">
    <location>
        <begin position="393"/>
        <end position="413"/>
    </location>
</feature>
<dbReference type="Pfam" id="PF06826">
    <property type="entry name" value="Asp-Al_Ex"/>
    <property type="match status" value="2"/>
</dbReference>
<comment type="similarity">
    <text evidence="2">Belongs to the AAE transporter (TC 2.A.81) family.</text>
</comment>
<feature type="transmembrane region" description="Helical" evidence="8">
    <location>
        <begin position="53"/>
        <end position="78"/>
    </location>
</feature>
<feature type="transmembrane region" description="Helical" evidence="8">
    <location>
        <begin position="30"/>
        <end position="47"/>
    </location>
</feature>
<comment type="caution">
    <text evidence="10">The sequence shown here is derived from an EMBL/GenBank/DDBJ whole genome shotgun (WGS) entry which is preliminary data.</text>
</comment>
<evidence type="ECO:0000256" key="2">
    <source>
        <dbReference type="ARBA" id="ARBA00009854"/>
    </source>
</evidence>
<evidence type="ECO:0000256" key="1">
    <source>
        <dbReference type="ARBA" id="ARBA00004651"/>
    </source>
</evidence>
<comment type="subcellular location">
    <subcellularLocation>
        <location evidence="1">Cell membrane</location>
        <topology evidence="1">Multi-pass membrane protein</topology>
    </subcellularLocation>
</comment>
<protein>
    <submittedName>
        <fullName evidence="10">Transporter</fullName>
    </submittedName>
</protein>
<evidence type="ECO:0000256" key="4">
    <source>
        <dbReference type="ARBA" id="ARBA00022475"/>
    </source>
</evidence>
<dbReference type="AlphaFoldDB" id="A0AA37WDR7"/>
<accession>A0AA37WDR7</accession>
<feature type="transmembrane region" description="Helical" evidence="8">
    <location>
        <begin position="90"/>
        <end position="110"/>
    </location>
</feature>
<feature type="domain" description="RCK C-terminal" evidence="9">
    <location>
        <begin position="275"/>
        <end position="359"/>
    </location>
</feature>
<dbReference type="Pfam" id="PF02080">
    <property type="entry name" value="TrkA_C"/>
    <property type="match status" value="1"/>
</dbReference>
<keyword evidence="5 8" id="KW-0812">Transmembrane</keyword>
<dbReference type="RefSeq" id="WP_235293043.1">
    <property type="nucleotide sequence ID" value="NZ_BSOH01000005.1"/>
</dbReference>
<dbReference type="NCBIfam" id="TIGR01625">
    <property type="entry name" value="YidE_YbjL_dupl"/>
    <property type="match status" value="2"/>
</dbReference>
<dbReference type="InterPro" id="IPR006512">
    <property type="entry name" value="YidE_YbjL"/>
</dbReference>
<feature type="transmembrane region" description="Helical" evidence="8">
    <location>
        <begin position="461"/>
        <end position="486"/>
    </location>
</feature>
<proteinExistence type="inferred from homology"/>
<dbReference type="GO" id="GO:0006813">
    <property type="term" value="P:potassium ion transport"/>
    <property type="evidence" value="ECO:0007669"/>
    <property type="project" value="InterPro"/>
</dbReference>
<evidence type="ECO:0000256" key="5">
    <source>
        <dbReference type="ARBA" id="ARBA00022692"/>
    </source>
</evidence>
<dbReference type="InterPro" id="IPR036721">
    <property type="entry name" value="RCK_C_sf"/>
</dbReference>
<keyword evidence="6 8" id="KW-1133">Transmembrane helix</keyword>
<dbReference type="GO" id="GO:0008324">
    <property type="term" value="F:monoatomic cation transmembrane transporter activity"/>
    <property type="evidence" value="ECO:0007669"/>
    <property type="project" value="InterPro"/>
</dbReference>
<keyword evidence="7 8" id="KW-0472">Membrane</keyword>
<name>A0AA37WDR7_9BACT</name>
<keyword evidence="11" id="KW-1185">Reference proteome</keyword>
<keyword evidence="3" id="KW-0813">Transport</keyword>
<evidence type="ECO:0000256" key="8">
    <source>
        <dbReference type="SAM" id="Phobius"/>
    </source>
</evidence>
<dbReference type="PANTHER" id="PTHR30445:SF3">
    <property type="entry name" value="TRANSPORT PROTEIN YIDE-RELATED"/>
    <property type="match status" value="1"/>
</dbReference>
<evidence type="ECO:0000256" key="6">
    <source>
        <dbReference type="ARBA" id="ARBA00022989"/>
    </source>
</evidence>
<feature type="transmembrane region" description="Helical" evidence="8">
    <location>
        <begin position="434"/>
        <end position="455"/>
    </location>
</feature>
<evidence type="ECO:0000313" key="10">
    <source>
        <dbReference type="EMBL" id="GLR16242.1"/>
    </source>
</evidence>